<keyword evidence="2" id="KW-1185">Reference proteome</keyword>
<dbReference type="EMBL" id="CP011125">
    <property type="protein sequence ID" value="AKF04951.1"/>
    <property type="molecule type" value="Genomic_DNA"/>
</dbReference>
<evidence type="ECO:0000313" key="1">
    <source>
        <dbReference type="EMBL" id="AKF04951.1"/>
    </source>
</evidence>
<sequence length="633" mass="66611">MRRRSTFVAALLLASIACTVEDDREELVPCRVDRDCPGGSCRAGLCSPIPCVDDDADGRGEGCSMGPDCDDGDPMQTGLEVCDGRDNDCDGDADDGLIITACGSCMPGCTELRLGAGGSPFDAPAAQLDGVSVGEDGVLSMEAPEPAAEHLIWIPSTGDGTIVKVDVQTFEPLARYRTGPNALLDEPSRTAVDVRGDVYVTNVHGESVTRIAARPALCPDRDGDGTVRTSSGPDDVLPWGEDECVLWNHPMPDARPTAIAVRDEAILGGYAPRVWVGGVDTELVYQLDGDTGEELFRFSTPEHQPATVFAIDARGQLFSAPHHTGIARGFYARIDTTRCVDEPSCAAAACGPSGDDCVRQVLDIPACSAIALGPDGLLHLGCPYHTIWDPRAPLGRRLGEPNGESSYVRNLVADARGNVFVADAAINGVGVVRVDPATGETVGVTPWPYAGGAEPQGLSVDDEGKVWVINAATGDATVIAPGEALDDNTVWSGVVPILRRPDAWTDMTTRLGAAPRARGLYRYRLDTCDGGVATITPELGRLTWEAGIPVDASMTVRVRTAASQSALAAARWLTVATIAPDAPPIDVGDVLAFRGEDPAQIVELELALDGTARALPRVLSVRLAYRAGCEVPR</sequence>
<dbReference type="SUPFAM" id="SSF101898">
    <property type="entry name" value="NHL repeat"/>
    <property type="match status" value="1"/>
</dbReference>
<dbReference type="InterPro" id="IPR011042">
    <property type="entry name" value="6-blade_b-propeller_TolB-like"/>
</dbReference>
<dbReference type="OrthoDB" id="5492213at2"/>
<dbReference type="AlphaFoldDB" id="A0A0F6YHD4"/>
<evidence type="ECO:0000313" key="2">
    <source>
        <dbReference type="Proteomes" id="UP000034883"/>
    </source>
</evidence>
<organism evidence="1 2">
    <name type="scientific">Sandaracinus amylolyticus</name>
    <dbReference type="NCBI Taxonomy" id="927083"/>
    <lineage>
        <taxon>Bacteria</taxon>
        <taxon>Pseudomonadati</taxon>
        <taxon>Myxococcota</taxon>
        <taxon>Polyangia</taxon>
        <taxon>Polyangiales</taxon>
        <taxon>Sandaracinaceae</taxon>
        <taxon>Sandaracinus</taxon>
    </lineage>
</organism>
<dbReference type="PROSITE" id="PS51257">
    <property type="entry name" value="PROKAR_LIPOPROTEIN"/>
    <property type="match status" value="1"/>
</dbReference>
<name>A0A0F6YHD4_9BACT</name>
<accession>A0A0F6YHD4</accession>
<dbReference type="KEGG" id="samy:DB32_002100"/>
<dbReference type="Proteomes" id="UP000034883">
    <property type="component" value="Chromosome"/>
</dbReference>
<dbReference type="RefSeq" id="WP_157068915.1">
    <property type="nucleotide sequence ID" value="NZ_CP011125.1"/>
</dbReference>
<reference evidence="1 2" key="1">
    <citation type="submission" date="2015-03" db="EMBL/GenBank/DDBJ databases">
        <title>Genome assembly of Sandaracinus amylolyticus DSM 53668.</title>
        <authorList>
            <person name="Sharma G."/>
            <person name="Subramanian S."/>
        </authorList>
    </citation>
    <scope>NUCLEOTIDE SEQUENCE [LARGE SCALE GENOMIC DNA]</scope>
    <source>
        <strain evidence="1 2">DSM 53668</strain>
    </source>
</reference>
<protein>
    <submittedName>
        <fullName evidence="1">Kelch-like 5 protein</fullName>
    </submittedName>
</protein>
<proteinExistence type="predicted"/>
<dbReference type="Gene3D" id="2.120.10.30">
    <property type="entry name" value="TolB, C-terminal domain"/>
    <property type="match status" value="1"/>
</dbReference>
<dbReference type="STRING" id="927083.DB32_002100"/>
<gene>
    <name evidence="1" type="ORF">DB32_002100</name>
</gene>